<dbReference type="eggNOG" id="ENOG5033F0Q">
    <property type="taxonomic scope" value="Bacteria"/>
</dbReference>
<proteinExistence type="predicted"/>
<accession>K4LGB8</accession>
<dbReference type="AlphaFoldDB" id="K4LGB8"/>
<gene>
    <name evidence="1" type="ordered locus">Tph_c18640</name>
</gene>
<dbReference type="OrthoDB" id="1956411at2"/>
<sequence>MEPIGDQLGMHYPVEPLDSMYPEIYYRLYPMIKQMCEMHDNPSNPELYPYPSRAGVERMADHIYRKVLADHSSDYPEREYAAEQLGRGGLLRPLILILLIRELLRRRGSY</sequence>
<dbReference type="EMBL" id="CP003732">
    <property type="protein sequence ID" value="AFV12061.1"/>
    <property type="molecule type" value="Genomic_DNA"/>
</dbReference>
<protein>
    <submittedName>
        <fullName evidence="1">Uncharacterized protein</fullName>
    </submittedName>
</protein>
<evidence type="ECO:0000313" key="2">
    <source>
        <dbReference type="Proteomes" id="UP000000467"/>
    </source>
</evidence>
<keyword evidence="2" id="KW-1185">Reference proteome</keyword>
<name>K4LGB8_THEPS</name>
<organism evidence="1 2">
    <name type="scientific">Thermacetogenium phaeum (strain ATCC BAA-254 / DSM 26808 / PB)</name>
    <dbReference type="NCBI Taxonomy" id="1089553"/>
    <lineage>
        <taxon>Bacteria</taxon>
        <taxon>Bacillati</taxon>
        <taxon>Bacillota</taxon>
        <taxon>Clostridia</taxon>
        <taxon>Thermoanaerobacterales</taxon>
        <taxon>Thermoanaerobacteraceae</taxon>
        <taxon>Thermacetogenium</taxon>
    </lineage>
</organism>
<dbReference type="HOGENOM" id="CLU_2169891_0_0_9"/>
<dbReference type="STRING" id="1089553.Tph_c18640"/>
<dbReference type="Proteomes" id="UP000000467">
    <property type="component" value="Chromosome"/>
</dbReference>
<reference evidence="1 2" key="1">
    <citation type="journal article" date="2012" name="BMC Genomics">
        <title>Genome-guided analysis of physiological and morphological traits of the fermentative acetate oxidizer Thermacetogenium phaeum.</title>
        <authorList>
            <person name="Oehler D."/>
            <person name="Poehlein A."/>
            <person name="Leimbach A."/>
            <person name="Muller N."/>
            <person name="Daniel R."/>
            <person name="Gottschalk G."/>
            <person name="Schink B."/>
        </authorList>
    </citation>
    <scope>NUCLEOTIDE SEQUENCE [LARGE SCALE GENOMIC DNA]</scope>
    <source>
        <strain evidence="2">ATCC BAA-254 / DSM 26808 / PB</strain>
    </source>
</reference>
<evidence type="ECO:0000313" key="1">
    <source>
        <dbReference type="EMBL" id="AFV12061.1"/>
    </source>
</evidence>
<dbReference type="RefSeq" id="WP_015050938.1">
    <property type="nucleotide sequence ID" value="NC_018870.1"/>
</dbReference>
<dbReference type="KEGG" id="tpz:Tph_c18640"/>